<dbReference type="InterPro" id="IPR042197">
    <property type="entry name" value="Apaf_helical"/>
</dbReference>
<evidence type="ECO:0000256" key="3">
    <source>
        <dbReference type="ARBA" id="ARBA00022821"/>
    </source>
</evidence>
<keyword evidence="8" id="KW-1185">Reference proteome</keyword>
<evidence type="ECO:0000256" key="2">
    <source>
        <dbReference type="ARBA" id="ARBA00022737"/>
    </source>
</evidence>
<evidence type="ECO:0000256" key="1">
    <source>
        <dbReference type="ARBA" id="ARBA00022614"/>
    </source>
</evidence>
<dbReference type="InterPro" id="IPR027417">
    <property type="entry name" value="P-loop_NTPase"/>
</dbReference>
<reference evidence="7 8" key="1">
    <citation type="journal article" date="2022" name="Nat. Genet.">
        <title>Improved pea reference genome and pan-genome highlight genomic features and evolutionary characteristics.</title>
        <authorList>
            <person name="Yang T."/>
            <person name="Liu R."/>
            <person name="Luo Y."/>
            <person name="Hu S."/>
            <person name="Wang D."/>
            <person name="Wang C."/>
            <person name="Pandey M.K."/>
            <person name="Ge S."/>
            <person name="Xu Q."/>
            <person name="Li N."/>
            <person name="Li G."/>
            <person name="Huang Y."/>
            <person name="Saxena R.K."/>
            <person name="Ji Y."/>
            <person name="Li M."/>
            <person name="Yan X."/>
            <person name="He Y."/>
            <person name="Liu Y."/>
            <person name="Wang X."/>
            <person name="Xiang C."/>
            <person name="Varshney R.K."/>
            <person name="Ding H."/>
            <person name="Gao S."/>
            <person name="Zong X."/>
        </authorList>
    </citation>
    <scope>NUCLEOTIDE SEQUENCE [LARGE SCALE GENOMIC DNA]</scope>
    <source>
        <strain evidence="7 8">cv. Zhongwan 6</strain>
    </source>
</reference>
<sequence>MANIVEEKLISASVKVLLQKLFSPEFICYYQSSKLDDLLLINLKTTLFNLQSVLVHHHHHDEEKQINHPIFKEWFDIVRYVIFQLHTLLDQINDSETLTPSTKVRDFFPSSFKQFRELINYEMQRLIERLQYLILRQQQAGLGFSNYTNAFHGTPTSSILEDESSVIYGRESDMNKLKDLLLFSDSDGDSKIRMISIVGMGGIGKTTLAKHLYNDPQVMDKFEFKVWICISKDFDVYRVFKTILESITLQSISSDNLNSQTVEFDNTRGSYTSRMTTYYPNLLFVSLKKILTTSSFLLVLDDVWDTKSVDWISFMDIFNAVETNSRIIITTRDERVARSMQTLLFVHYLRPLGSEDCWFLFSRYAFGARDNPQQSYLEKIGWEIVKKCDGLPLVAIELGTLLHSKLSSDDWNFVLESNIWGSSNQEVRVALESSYHSLSTPLKRCFAYCSIFPKKSILEKKLVVQLWIAEDLVELYPGQESLEEVGEEYFDVLVSRSLIQRRSISDAEANFEMHNVIHDLTTMVSSPYCKRLDEHNLHESVHYLSYNRGLYDSFNKFDELSGLKRLRTFLALPLQEQMPCHLLSNKVVHELLPTMKQLRVLSLSNYKSITEVPNSIGSLLYLRYLNFSHTKIERLPSETCKLYNLQFLLLAGCEKLTELPEDIGKLVNLRHLDVSGTALREMPVQIAKLENLQFLSDFVVSKHNDGLKVAELGKFPHLHGKLSISQLQNINDPFEVDQANIKMKEQIDELALEWDYGSTFPDSQIKSVVLEHLQPSTNLKSLTIKGYGGINFPNWLGDFLFSNMVYLKISNCDECLWLPPLGQLVNLKKLIIEGMQSIQTIGTEFYGSDNSLIQPFPSLEILHFVDMHELEEWNLTSGTTTKFPSLKTLSLSKCPKLIVGNIPEKFPSLIELELRECALQVQSKPSSNNVLRQLMFPLNSLRQLTVDGLSSLMSFPTDGLPKTLKSLIINNCESLEFFPREYLSSYTSLEKLKISYSCNSMISFTLGALPVLKSLFIEGCKNLKSILIAEDASQKSLSFLRSIKIWDCNVLESFPLGGLATPNLVYFALWKCEKLPSLPEAMQTLVCLQEMEIDNLPNLGSFLIFNLPSSLQELTVGSVGGIMSPLNHLSRLSVLRINSNDTENLLMGLFLPASLVKLCICGLIDTSIDGMSLQHLTSLQNLEIINAPKLKSLPKKGFPSSVSVLSVTRCPLLEASLRRKRGNEWRKIAHIPAIIINDELIT</sequence>
<evidence type="ECO:0000313" key="8">
    <source>
        <dbReference type="Proteomes" id="UP001058974"/>
    </source>
</evidence>
<dbReference type="InterPro" id="IPR056789">
    <property type="entry name" value="LRR_R13L1-DRL21"/>
</dbReference>
<dbReference type="Pfam" id="PF25019">
    <property type="entry name" value="LRR_R13L1-DRL21"/>
    <property type="match status" value="1"/>
</dbReference>
<dbReference type="Gene3D" id="1.10.10.10">
    <property type="entry name" value="Winged helix-like DNA-binding domain superfamily/Winged helix DNA-binding domain"/>
    <property type="match status" value="1"/>
</dbReference>
<dbReference type="OrthoDB" id="1896560at2759"/>
<dbReference type="GO" id="GO:0006952">
    <property type="term" value="P:defense response"/>
    <property type="evidence" value="ECO:0007669"/>
    <property type="project" value="UniProtKB-KW"/>
</dbReference>
<comment type="caution">
    <text evidence="7">The sequence shown here is derived from an EMBL/GenBank/DDBJ whole genome shotgun (WGS) entry which is preliminary data.</text>
</comment>
<accession>A0A9D5AKU8</accession>
<dbReference type="InterPro" id="IPR058922">
    <property type="entry name" value="WHD_DRP"/>
</dbReference>
<evidence type="ECO:0000259" key="5">
    <source>
        <dbReference type="Pfam" id="PF23559"/>
    </source>
</evidence>
<keyword evidence="1" id="KW-0433">Leucine-rich repeat</keyword>
<name>A0A9D5AKU8_PEA</name>
<dbReference type="PRINTS" id="PR00364">
    <property type="entry name" value="DISEASERSIST"/>
</dbReference>
<dbReference type="EMBL" id="JAMSHJ010000005">
    <property type="protein sequence ID" value="KAI5410814.1"/>
    <property type="molecule type" value="Genomic_DNA"/>
</dbReference>
<protein>
    <submittedName>
        <fullName evidence="7">Uncharacterized protein</fullName>
    </submittedName>
</protein>
<dbReference type="Gene3D" id="3.80.10.10">
    <property type="entry name" value="Ribonuclease Inhibitor"/>
    <property type="match status" value="3"/>
</dbReference>
<evidence type="ECO:0000259" key="6">
    <source>
        <dbReference type="Pfam" id="PF25019"/>
    </source>
</evidence>
<feature type="domain" description="Disease resistance protein winged helix" evidence="5">
    <location>
        <begin position="451"/>
        <end position="520"/>
    </location>
</feature>
<dbReference type="Proteomes" id="UP001058974">
    <property type="component" value="Chromosome 5"/>
</dbReference>
<dbReference type="Pfam" id="PF23559">
    <property type="entry name" value="WHD_DRP"/>
    <property type="match status" value="1"/>
</dbReference>
<dbReference type="PANTHER" id="PTHR36766:SF40">
    <property type="entry name" value="DISEASE RESISTANCE PROTEIN RGA3"/>
    <property type="match status" value="1"/>
</dbReference>
<dbReference type="Gene3D" id="3.40.50.300">
    <property type="entry name" value="P-loop containing nucleotide triphosphate hydrolases"/>
    <property type="match status" value="1"/>
</dbReference>
<dbReference type="Gene3D" id="1.10.8.430">
    <property type="entry name" value="Helical domain of apoptotic protease-activating factors"/>
    <property type="match status" value="1"/>
</dbReference>
<keyword evidence="2" id="KW-0677">Repeat</keyword>
<dbReference type="InterPro" id="IPR036388">
    <property type="entry name" value="WH-like_DNA-bd_sf"/>
</dbReference>
<dbReference type="InterPro" id="IPR032675">
    <property type="entry name" value="LRR_dom_sf"/>
</dbReference>
<feature type="domain" description="R13L1/DRL21-like LRR repeat region" evidence="6">
    <location>
        <begin position="710"/>
        <end position="835"/>
    </location>
</feature>
<organism evidence="7 8">
    <name type="scientific">Pisum sativum</name>
    <name type="common">Garden pea</name>
    <name type="synonym">Lathyrus oleraceus</name>
    <dbReference type="NCBI Taxonomy" id="3888"/>
    <lineage>
        <taxon>Eukaryota</taxon>
        <taxon>Viridiplantae</taxon>
        <taxon>Streptophyta</taxon>
        <taxon>Embryophyta</taxon>
        <taxon>Tracheophyta</taxon>
        <taxon>Spermatophyta</taxon>
        <taxon>Magnoliopsida</taxon>
        <taxon>eudicotyledons</taxon>
        <taxon>Gunneridae</taxon>
        <taxon>Pentapetalae</taxon>
        <taxon>rosids</taxon>
        <taxon>fabids</taxon>
        <taxon>Fabales</taxon>
        <taxon>Fabaceae</taxon>
        <taxon>Papilionoideae</taxon>
        <taxon>50 kb inversion clade</taxon>
        <taxon>NPAAA clade</taxon>
        <taxon>Hologalegina</taxon>
        <taxon>IRL clade</taxon>
        <taxon>Fabeae</taxon>
        <taxon>Lathyrus</taxon>
    </lineage>
</organism>
<keyword evidence="3" id="KW-0611">Plant defense</keyword>
<evidence type="ECO:0000313" key="7">
    <source>
        <dbReference type="EMBL" id="KAI5410814.1"/>
    </source>
</evidence>
<dbReference type="SUPFAM" id="SSF52058">
    <property type="entry name" value="L domain-like"/>
    <property type="match status" value="2"/>
</dbReference>
<evidence type="ECO:0000259" key="4">
    <source>
        <dbReference type="Pfam" id="PF00931"/>
    </source>
</evidence>
<proteinExistence type="predicted"/>
<dbReference type="SUPFAM" id="SSF52540">
    <property type="entry name" value="P-loop containing nucleoside triphosphate hydrolases"/>
    <property type="match status" value="1"/>
</dbReference>
<dbReference type="Gramene" id="Psat05G0608800-T1">
    <property type="protein sequence ID" value="KAI5410814.1"/>
    <property type="gene ID" value="KIW84_056088"/>
</dbReference>
<gene>
    <name evidence="7" type="ORF">KIW84_056088</name>
</gene>
<dbReference type="InterPro" id="IPR002182">
    <property type="entry name" value="NB-ARC"/>
</dbReference>
<feature type="domain" description="NB-ARC" evidence="4">
    <location>
        <begin position="171"/>
        <end position="369"/>
    </location>
</feature>
<dbReference type="AlphaFoldDB" id="A0A9D5AKU8"/>
<dbReference type="Pfam" id="PF00931">
    <property type="entry name" value="NB-ARC"/>
    <property type="match status" value="1"/>
</dbReference>
<dbReference type="FunFam" id="1.10.10.10:FF:000322">
    <property type="entry name" value="Probable disease resistance protein At1g63360"/>
    <property type="match status" value="1"/>
</dbReference>
<dbReference type="PANTHER" id="PTHR36766">
    <property type="entry name" value="PLANT BROAD-SPECTRUM MILDEW RESISTANCE PROTEIN RPW8"/>
    <property type="match status" value="1"/>
</dbReference>
<dbReference type="GO" id="GO:0043531">
    <property type="term" value="F:ADP binding"/>
    <property type="evidence" value="ECO:0007669"/>
    <property type="project" value="InterPro"/>
</dbReference>